<feature type="domain" description="IgGFc-binding protein N-terminal" evidence="2">
    <location>
        <begin position="790"/>
        <end position="1080"/>
    </location>
</feature>
<feature type="region of interest" description="Disordered" evidence="1">
    <location>
        <begin position="556"/>
        <end position="575"/>
    </location>
</feature>
<dbReference type="Proteomes" id="UP000515156">
    <property type="component" value="Chromosome 8"/>
</dbReference>
<feature type="domain" description="IgGFc-binding protein N-terminal" evidence="2">
    <location>
        <begin position="239"/>
        <end position="529"/>
    </location>
</feature>
<dbReference type="PANTHER" id="PTHR46534:SF2">
    <property type="entry name" value="VWFD DOMAIN-CONTAINING PROTEIN"/>
    <property type="match status" value="1"/>
</dbReference>
<dbReference type="InterPro" id="IPR035234">
    <property type="entry name" value="IgGFc-bd_N"/>
</dbReference>
<dbReference type="GeneID" id="115475651"/>
<dbReference type="PANTHER" id="PTHR46534">
    <property type="entry name" value="IGGFC_BINDING DOMAIN-CONTAINING PROTEIN"/>
    <property type="match status" value="1"/>
</dbReference>
<name>A0A6P7YIX2_9AMPH</name>
<feature type="domain" description="IgGFc-binding protein N-terminal" evidence="2">
    <location>
        <begin position="1342"/>
        <end position="1632"/>
    </location>
</feature>
<organism evidence="3 4">
    <name type="scientific">Microcaecilia unicolor</name>
    <dbReference type="NCBI Taxonomy" id="1415580"/>
    <lineage>
        <taxon>Eukaryota</taxon>
        <taxon>Metazoa</taxon>
        <taxon>Chordata</taxon>
        <taxon>Craniata</taxon>
        <taxon>Vertebrata</taxon>
        <taxon>Euteleostomi</taxon>
        <taxon>Amphibia</taxon>
        <taxon>Gymnophiona</taxon>
        <taxon>Siphonopidae</taxon>
        <taxon>Microcaecilia</taxon>
    </lineage>
</organism>
<protein>
    <submittedName>
        <fullName evidence="4">Uncharacterized protein LOC115475651</fullName>
    </submittedName>
</protein>
<dbReference type="InParanoid" id="A0A6P7YIX2"/>
<evidence type="ECO:0000313" key="3">
    <source>
        <dbReference type="Proteomes" id="UP000515156"/>
    </source>
</evidence>
<evidence type="ECO:0000313" key="4">
    <source>
        <dbReference type="RefSeq" id="XP_030067412.1"/>
    </source>
</evidence>
<evidence type="ECO:0000256" key="1">
    <source>
        <dbReference type="SAM" id="MobiDB-lite"/>
    </source>
</evidence>
<gene>
    <name evidence="4" type="primary">LOC115475651</name>
</gene>
<feature type="domain" description="IgGFc-binding protein N-terminal" evidence="2">
    <location>
        <begin position="2446"/>
        <end position="2736"/>
    </location>
</feature>
<dbReference type="KEGG" id="muo:115475651"/>
<accession>A0A6P7YIX2</accession>
<feature type="compositionally biased region" description="Basic and acidic residues" evidence="1">
    <location>
        <begin position="559"/>
        <end position="574"/>
    </location>
</feature>
<sequence>MRKFKPTGNIPGSWQWGDFRGKIPGSWHWGEFHGKMPGWQWGVTTGKPSTVEIPESWIKIFANLFPFGMHPDTKLKLNLRLPAGENIEQWLYKFFYTKTSTGEQLTLRPSTIFYLIPPDQVVTEWWMYKTAPDVPTHFVTDGPMGMEFITVFMSNYNEKLQGDYRLLITAYSPSTRVTVIVNNSNFKMDFTVGTRETISVPITVPVELVGSGIFSSSVMVQSDKPITVVSVNYKASSADSTIVYPIQYLGKEYYIVTPSGEPVGNKKEFSVSTYSYPTTIDLYLQGPVTFQRKKYPAGSKLTVTLQPFEAIQIQSPQDLTGTRVMSEMPVAVESGHNCFKNGPGCDHMYQQFQPVSNWGTNFYITSFSFQSKAVVLVTASQNTKLDYKSGSGKGTKDLIPGQVMRFELTGPSVLSLIASAGIQVVYYSTGGIVNGKKFGPFLMDIPDIATYCTSYIIYGQESFDNNYASIIAKASATSGILFDGQPISKIQWKSIPGTDYVVGEIKYGTGSSIHIIQHPMIPFGLLSIGFSDKISYASPVLCTGLTENHIKMASLTTTEEEKLPEPTIPEHGKIPEISFPVPPPDVKIETWMYNIFHTKPGEPKTSWIFKFFNPNIPAAELLKPDVSLKFPPPTDLGLWLYKTLYPNTPTEQLPKLRPSNTHFLVPPSGVVTESWIYKEAKPNLPAQFVTDGPLGMEFITAFMSNSDPNVPGDYQLLVTSPTQDTRVTAWINDSYFKTEIIIGTWDMVAIPISVGIVYGGPGLFGASVIVQSDKPISVFSVNSKDQSADRALVYPIHYLGNEYYIATPSGEETPYTKGFSVITYDYPTTVEMLLRGAVTLQNTNYPAGSKVTRTLQPFEVLQVQSKDDLSGTSIMSEKPVAVLYGHSCYSKNTPCNHMYKQLQPVSNWGTTFCITPLPSLPNDAVVMVISSQKTRLDFTFGGKQGSKDLVPGEVLKFELSGPSALYLNGNAEIQVVEHYTGGVVNGKQFDPFLLDIPDTGSFCTSYIIYGQKSFEYNFVSITAKTSAIFELRLDGKPLNSIQWTPVSGTDYSYGILKFDSGYRFHTLYHPTVPFGLLTFGYASRGLCMGFKESHIKLFPWALSETLNLPIPKIEGPVPEPTPPVKLPEIQFPVPPPDVDKGTWIFNIFHPKTADSSTSWIYELFFPNIPATELLKPDVSLKFPPPTDLGLWLYKTLYPNTPTEQLPKLRPSNTHFLVPPSLVVTESWIYREAKPNLPAQFVSDGPLGMEFITAFMSNSDPNVPGDYQLLVTSPTQDTRVTAWINDSYFKTEIIIGTWDMVAIPISVGIVYGGPGLFGASVIVQSDKPISVFSVNSKGQSADRALVYPIHYLGNEYYIATPSGEETPYTKGFSVITYDYPTTVEMLLRGAVTLQNTNYPAGSKVTRTLQPFEVLQVQSKDDLSGTSIMSEKPVAVLYGHSCSSKNTPCNHMYKQLQPVSNWGTTFCITPLPSLPNDAVVMVISSQKTRLDFTFGGKQGSKDLVPGEVLKFELSGPSALYLNGNAEIQVVEHYTGGVVNGKQFDPFLLDIPDTGSFCTSYIIYGQKSFEYNFVSIIAKTSAIYELRLDGKPLNSIQWTPVSGTDYSYGILKFDSGYRFHTLYHPTVPFGLLTFGYASRGLCMGFKESHIKLFPWALSETLNLPIPKIEGPVPEPTPPVKLPEIQFPVPPPDVDKGTWIFNIFHPKTADSSTSWIYELFFPNIPATELLKPDVSLKFPPPTDLGLWLYKTLYPNTPTEQLPKLRPSNTHFLVPPSLVVTESWIYREAKPNLPAQFVSDGPLGMEFITAFMSNSDPNVPGDYQLLVTSPTQDTRVTAWINDSYFKTEIIIGTWDMVAIPISVGIVYGGPGLFGASVIVQSDKPISVFSVNSKDQSADRALVYPIHYLGNEYYIATPSGEETPYTKGFSVITYDYPTTVEMLLRGAVTLQNTNYPAGSKVTRTLQPFEVLQVQSKDDLSGTSIMSEKPVAVLYGHSCSSKNTPCNHMYKQLQPVSNWGTTFCITPLPSLPNDAVVMVISSQKTRLDFTFGGKQGSKDLVPGEVLKFELSGPSALYINGNAEIQVVEHYTGGVVNGKQFDPFLLDIPDTGSFCTSYIIYGQKSFEYNFVSIIAKTSAIFELRLDGKPLNSIQWTPVSGTDYSYGILKFDSGYRFHTLYHPTVPFGLLTFGYASRGLCMGFKESHIKLFPWALSETLNLPIPKIEGPVPEPTPPVKLPEIQFPVPPPDVDKGTWIFNIFHPKTADSSTSWIYELFFPNIPATELLKPDVSLKFPPPTDLGLWLYKTLYPNTPTEQLPKLRPSNTHFLVPPSLVVTESWIYREAKPNLPAQFVSDGPLGMEFITAFMSNSDPNVPGDYQLLVTSPTQDTRVTAWINDSYFKTEIIIGTWDMVAIPISVGIVYGGPGLFGASVIVQSDKPISVFSVNSKDQSADRALVYPIHYLGNEYYIATPSGEETPYTKGFSVITYDYPTTVEMLLRGAVTLQNTNYPAGSKVTRTLQPFEVLQVQSKDDLSGTSIMSEKPVAVLYGHSCSSKNTPCNHMYKQLQPVSNWGTTFCITPLPSLPNDAVVMVISSQKTRLDFTFGGKQGSKDLVPGEVLKFELSGPSALYLNGNAEIQVVEHYTGGVVNGKQFDPFLLDIPDTGSFCTSYIIYGQKSFEYNFVSITAKTSAIFELRLDGKPLNSIQWTPVSGTDYSYGILKFDSGYRFHTLYHPTVPFGLLTFGYASRGLCMGFKESHIKLFPWALSETLNLPIPKIEGPVPEPTPPVKLPEIQFPVPPPDVDKGTWIFNIFHPKTADSSTSWIYELFFPNIPATELLKPDVSLKFPPPTDLGLWLYKTLYPNTPTEQLPKLRPSNTHFLVPPSLVVTESWIYREAKPNLPAQFVSDGPLGMEFITAFMSNSDPNVPGDYQLLVTSPTQDTRVTAWINDSYFKTEIIIGTWDMVAIPISVGIVYGGPGLFGASVIVQSDKPISVFSVNSKDQSADRALVYPIHYLGNEYYIATPSGEETPYTKGFSVITYDYPPQLKCFFEVQ</sequence>
<keyword evidence="3" id="KW-1185">Reference proteome</keyword>
<feature type="domain" description="IgGFc-binding protein N-terminal" evidence="2">
    <location>
        <begin position="1894"/>
        <end position="2184"/>
    </location>
</feature>
<proteinExistence type="predicted"/>
<dbReference type="RefSeq" id="XP_030067412.1">
    <property type="nucleotide sequence ID" value="XM_030211552.1"/>
</dbReference>
<dbReference type="OrthoDB" id="6236007at2759"/>
<evidence type="ECO:0000259" key="2">
    <source>
        <dbReference type="Pfam" id="PF17517"/>
    </source>
</evidence>
<reference evidence="4" key="1">
    <citation type="submission" date="2025-08" db="UniProtKB">
        <authorList>
            <consortium name="RefSeq"/>
        </authorList>
    </citation>
    <scope>IDENTIFICATION</scope>
</reference>
<dbReference type="Pfam" id="PF17517">
    <property type="entry name" value="IgGFc_binding"/>
    <property type="match status" value="5"/>
</dbReference>